<feature type="chain" id="PRO_5041313807" evidence="6">
    <location>
        <begin position="21"/>
        <end position="513"/>
    </location>
</feature>
<evidence type="ECO:0000256" key="3">
    <source>
        <dbReference type="ARBA" id="ARBA00022729"/>
    </source>
</evidence>
<dbReference type="Proteomes" id="UP001175211">
    <property type="component" value="Unassembled WGS sequence"/>
</dbReference>
<evidence type="ECO:0000256" key="2">
    <source>
        <dbReference type="ARBA" id="ARBA00022670"/>
    </source>
</evidence>
<name>A0AA39K1I0_ARMTA</name>
<dbReference type="RefSeq" id="XP_060328136.1">
    <property type="nucleotide sequence ID" value="XM_060475724.1"/>
</dbReference>
<dbReference type="AlphaFoldDB" id="A0AA39K1I0"/>
<feature type="signal peptide" evidence="6">
    <location>
        <begin position="1"/>
        <end position="20"/>
    </location>
</feature>
<gene>
    <name evidence="7" type="ORF">EV420DRAFT_1621672</name>
</gene>
<keyword evidence="8" id="KW-1185">Reference proteome</keyword>
<accession>A0AA39K1I0</accession>
<dbReference type="GO" id="GO:0070008">
    <property type="term" value="F:serine-type exopeptidase activity"/>
    <property type="evidence" value="ECO:0007669"/>
    <property type="project" value="InterPro"/>
</dbReference>
<sequence>MYGLLQLFCLYLVAISLSQGLKRTWVQKELRDSPESEPSENNARFIEVPLDHFGSDNSSTFLNRYWVNASYYVPGGPEYHGLSATMRLAKRYGGLAILWEHRYYGDSQPFPVNENTTASEWKFLTTEQALEDVVFFANSFSSSGVNATLDDPLSLPLHPSVAPWVFLGGSYPGVRGALLRIRNPETIFATWASSAPVHAQVDMASYYKAAERSLTRNCSADWVAVTRYVDDVLKGDNIGLKEDVKFRLVKARLSGPGGNTTGAVGLTKAQANARSDVSVASILMDPLDFYQYYGFAASLLPFCNLLETRNFTQAPEEGGIFSVDGISSAFDAYLVALSELDYDEIPGSPDDPATDLAWMRQYCSEYGFYQRGDASNPLSIETSLLSLDLFQRQCDETFPDSLPSWPEVGNINKYGGWDMKPSNVMFTNGEFDPWRTMGLACNTPAEGNSFFGLTYANMVHVSDMRVLLVPDSNHSDFKTIGFYSPISQEQFFTGLGLFQLALDEWLPCFNGSR</sequence>
<dbReference type="EMBL" id="JAUEPS010000030">
    <property type="protein sequence ID" value="KAK0452800.1"/>
    <property type="molecule type" value="Genomic_DNA"/>
</dbReference>
<evidence type="ECO:0000256" key="6">
    <source>
        <dbReference type="SAM" id="SignalP"/>
    </source>
</evidence>
<dbReference type="InterPro" id="IPR008758">
    <property type="entry name" value="Peptidase_S28"/>
</dbReference>
<organism evidence="7 8">
    <name type="scientific">Armillaria tabescens</name>
    <name type="common">Ringless honey mushroom</name>
    <name type="synonym">Agaricus tabescens</name>
    <dbReference type="NCBI Taxonomy" id="1929756"/>
    <lineage>
        <taxon>Eukaryota</taxon>
        <taxon>Fungi</taxon>
        <taxon>Dikarya</taxon>
        <taxon>Basidiomycota</taxon>
        <taxon>Agaricomycotina</taxon>
        <taxon>Agaricomycetes</taxon>
        <taxon>Agaricomycetidae</taxon>
        <taxon>Agaricales</taxon>
        <taxon>Marasmiineae</taxon>
        <taxon>Physalacriaceae</taxon>
        <taxon>Desarmillaria</taxon>
    </lineage>
</organism>
<dbReference type="GO" id="GO:0006508">
    <property type="term" value="P:proteolysis"/>
    <property type="evidence" value="ECO:0007669"/>
    <property type="project" value="UniProtKB-KW"/>
</dbReference>
<dbReference type="SUPFAM" id="SSF53474">
    <property type="entry name" value="alpha/beta-Hydrolases"/>
    <property type="match status" value="1"/>
</dbReference>
<dbReference type="PANTHER" id="PTHR11010:SF109">
    <property type="entry name" value="PEPTIDASE, FAMILY S28, PUTATIVE (AFU_ORTHOLOGUE AFUA_4G03790)-RELATED"/>
    <property type="match status" value="1"/>
</dbReference>
<evidence type="ECO:0000313" key="7">
    <source>
        <dbReference type="EMBL" id="KAK0452800.1"/>
    </source>
</evidence>
<protein>
    <submittedName>
        <fullName evidence="7">Peptidase S28</fullName>
    </submittedName>
</protein>
<dbReference type="Pfam" id="PF05577">
    <property type="entry name" value="Peptidase_S28"/>
    <property type="match status" value="2"/>
</dbReference>
<keyword evidence="5" id="KW-0325">Glycoprotein</keyword>
<comment type="similarity">
    <text evidence="1">Belongs to the peptidase S28 family.</text>
</comment>
<evidence type="ECO:0000256" key="1">
    <source>
        <dbReference type="ARBA" id="ARBA00011079"/>
    </source>
</evidence>
<dbReference type="PANTHER" id="PTHR11010">
    <property type="entry name" value="PROTEASE S28 PRO-X CARBOXYPEPTIDASE-RELATED"/>
    <property type="match status" value="1"/>
</dbReference>
<keyword evidence="2" id="KW-0645">Protease</keyword>
<dbReference type="GeneID" id="85359272"/>
<dbReference type="Gene3D" id="3.40.50.1820">
    <property type="entry name" value="alpha/beta hydrolase"/>
    <property type="match status" value="2"/>
</dbReference>
<evidence type="ECO:0000313" key="8">
    <source>
        <dbReference type="Proteomes" id="UP001175211"/>
    </source>
</evidence>
<dbReference type="GO" id="GO:0008239">
    <property type="term" value="F:dipeptidyl-peptidase activity"/>
    <property type="evidence" value="ECO:0007669"/>
    <property type="project" value="TreeGrafter"/>
</dbReference>
<keyword evidence="4" id="KW-0378">Hydrolase</keyword>
<proteinExistence type="inferred from homology"/>
<evidence type="ECO:0000256" key="5">
    <source>
        <dbReference type="ARBA" id="ARBA00023180"/>
    </source>
</evidence>
<keyword evidence="3 6" id="KW-0732">Signal</keyword>
<evidence type="ECO:0000256" key="4">
    <source>
        <dbReference type="ARBA" id="ARBA00022801"/>
    </source>
</evidence>
<dbReference type="InterPro" id="IPR029058">
    <property type="entry name" value="AB_hydrolase_fold"/>
</dbReference>
<comment type="caution">
    <text evidence="7">The sequence shown here is derived from an EMBL/GenBank/DDBJ whole genome shotgun (WGS) entry which is preliminary data.</text>
</comment>
<reference evidence="7" key="1">
    <citation type="submission" date="2023-06" db="EMBL/GenBank/DDBJ databases">
        <authorList>
            <consortium name="Lawrence Berkeley National Laboratory"/>
            <person name="Ahrendt S."/>
            <person name="Sahu N."/>
            <person name="Indic B."/>
            <person name="Wong-Bajracharya J."/>
            <person name="Merenyi Z."/>
            <person name="Ke H.-M."/>
            <person name="Monk M."/>
            <person name="Kocsube S."/>
            <person name="Drula E."/>
            <person name="Lipzen A."/>
            <person name="Balint B."/>
            <person name="Henrissat B."/>
            <person name="Andreopoulos B."/>
            <person name="Martin F.M."/>
            <person name="Harder C.B."/>
            <person name="Rigling D."/>
            <person name="Ford K.L."/>
            <person name="Foster G.D."/>
            <person name="Pangilinan J."/>
            <person name="Papanicolaou A."/>
            <person name="Barry K."/>
            <person name="LaButti K."/>
            <person name="Viragh M."/>
            <person name="Koriabine M."/>
            <person name="Yan M."/>
            <person name="Riley R."/>
            <person name="Champramary S."/>
            <person name="Plett K.L."/>
            <person name="Tsai I.J."/>
            <person name="Slot J."/>
            <person name="Sipos G."/>
            <person name="Plett J."/>
            <person name="Nagy L.G."/>
            <person name="Grigoriev I.V."/>
        </authorList>
    </citation>
    <scope>NUCLEOTIDE SEQUENCE</scope>
    <source>
        <strain evidence="7">CCBAS 213</strain>
    </source>
</reference>